<protein>
    <recommendedName>
        <fullName evidence="1">DUF8093 domain-containing protein</fullName>
    </recommendedName>
</protein>
<sequence length="157" mass="18304">MDSMFYLYRSRDLYRYLSPGEFQCILTPAKSLKEARIHYDLSSKTNGWSLQFGVPPRKHGVSPHTQPYTRNSSGYADPIYDEVEQELQMGWLVGVDHGKRWDRIRNPFHIDEDGMSQFVYNLKDNSFQIRDKASKDYVIGEYGTFCDMLSALIETVK</sequence>
<feature type="domain" description="DUF8093" evidence="1">
    <location>
        <begin position="15"/>
        <end position="121"/>
    </location>
</feature>
<reference evidence="2" key="1">
    <citation type="journal article" date="2018" name="Genome Biol.">
        <title>SKESA: strategic k-mer extension for scrupulous assemblies.</title>
        <authorList>
            <person name="Souvorov A."/>
            <person name="Agarwala R."/>
            <person name="Lipman D.J."/>
        </authorList>
    </citation>
    <scope>NUCLEOTIDE SEQUENCE</scope>
    <source>
        <strain evidence="2">Salmonella enterica</strain>
    </source>
</reference>
<organism evidence="2">
    <name type="scientific">Salmonella enterica subsp. enterica serovar Java</name>
    <dbReference type="NCBI Taxonomy" id="224729"/>
    <lineage>
        <taxon>Bacteria</taxon>
        <taxon>Pseudomonadati</taxon>
        <taxon>Pseudomonadota</taxon>
        <taxon>Gammaproteobacteria</taxon>
        <taxon>Enterobacterales</taxon>
        <taxon>Enterobacteriaceae</taxon>
        <taxon>Salmonella</taxon>
    </lineage>
</organism>
<dbReference type="InterPro" id="IPR058406">
    <property type="entry name" value="DUF8093"/>
</dbReference>
<accession>A0A6X7M8B2</accession>
<reference evidence="2" key="2">
    <citation type="submission" date="2019-05" db="EMBL/GenBank/DDBJ databases">
        <authorList>
            <consortium name="NCBI Pathogen Detection Project"/>
        </authorList>
    </citation>
    <scope>NUCLEOTIDE SEQUENCE</scope>
    <source>
        <strain evidence="2">Salmonella enterica</strain>
    </source>
</reference>
<evidence type="ECO:0000259" key="1">
    <source>
        <dbReference type="Pfam" id="PF26362"/>
    </source>
</evidence>
<name>A0A6X7M8B2_SALEB</name>
<evidence type="ECO:0000313" key="2">
    <source>
        <dbReference type="EMBL" id="HAB1454719.1"/>
    </source>
</evidence>
<comment type="caution">
    <text evidence="2">The sequence shown here is derived from an EMBL/GenBank/DDBJ whole genome shotgun (WGS) entry which is preliminary data.</text>
</comment>
<dbReference type="AlphaFoldDB" id="A0A6X7M8B2"/>
<dbReference type="Pfam" id="PF26362">
    <property type="entry name" value="DUF8093"/>
    <property type="match status" value="1"/>
</dbReference>
<dbReference type="EMBL" id="DAAFTP010000052">
    <property type="protein sequence ID" value="HAB1454719.1"/>
    <property type="molecule type" value="Genomic_DNA"/>
</dbReference>
<proteinExistence type="predicted"/>
<gene>
    <name evidence="2" type="ORF">GI588_18530</name>
</gene>